<dbReference type="EMBL" id="VTPC01002600">
    <property type="protein sequence ID" value="KAF2899840.1"/>
    <property type="molecule type" value="Genomic_DNA"/>
</dbReference>
<sequence>MGKSSLEFITAFHFLEGQTLKEKRKSLMKLLNETKQSLQGKEEKIDFSLLQTKSPLEEIFKIDAVIYFKDIPEIIKILKSENIVFIKRILKVSSLFLNEIFENISGEELIEELFPHFSFNTKLKILNRLNLKNTKKGEEFFEVIQRNYGLYMASKIITSCSGEFIVKALKHNKIEVTASQLLKVIIKYPEFTEEIFEALNENLVDEKLFVEKYKIVFVFLMKNNLELFLKLEKKYNKGEFSLGHRATKSCLEKQNKNIVIQNSKVIQKYIKREDIHKSLNQEDFEKFYINLFPTSSKDLKDNFDNLLTVVGHSKNVNVLFRMYKNVYGCYLGNEFITIKLLEIMSPDERETLMENYAKPKEMYEDQWISFMKTEKSLPMLKDKISLTSNIKVRAKIVPYLVLTCKLNKDLIGLEDACKYMVTKHHNDHWRVRQGFMKAIWSNYNLVVLKEDHWKYLNQLLEIGLANNEAYYGNEAFLKGYITFRLQNSLSIEEQLKTFIKKGYYDLKLVDPKLQKQCLLLKYDLLHLGYEDCEINYGYITYLKELCQWNDKHPEDQFVVHTYTKAIDHIKSSIKKNYYAWEVSKVIIQCIKLNINEKDKNELLNLIFSCKDLYMPDWTFKWLVNNEPTFFLDHIETVTKTLIKSPCATKSKWLSFKSYSYLGIPQKICEILRQFVETKLGDTEIKGNQLGNAVKALAYLLNASDFLNLIKAYYPTISTVDVESQDGKWNYQLHKSIAVAVRHVIPASLATEAVLEFCKGDYLNLIQKSLYLISYNMAENKVEHLLNELSTRSVSVRKHSLHLGSKILNQKDTFGIYKKFQDDRNSSIRKYLLKGTFNFFCNHPQEQSWKLFKDNISNIDINDVEALDVLTRWKRLPKSYYQEYIIITWNIFESISDNSKVAQERKGHILDLILAKNVIQTLPKEFIVTMIKKYFLQSQAELYLKFNLVAAKFIIHCNSQMELRERLDSVFGILSGFIQQPPSVSIHKIIFDFIKEFCANFFEKIKIQLATEILSECIALFNNSFEICQFLSEYLHLQFTSICVTSSTLPDIALNISKLYSSLVEKVGMLIVESFHEIFTSFIPHFLFNAEEDVTEKNRYILIEEVMKSNGAVNAMVLAVFLLPDERPTLIEFRLKYDSIIKRLLKEQDPAVRVYLYKYLKSLNDIQE</sequence>
<keyword evidence="2" id="KW-1185">Reference proteome</keyword>
<dbReference type="Proteomes" id="UP000801492">
    <property type="component" value="Unassembled WGS sequence"/>
</dbReference>
<name>A0A8K0D5G3_IGNLU</name>
<gene>
    <name evidence="1" type="ORF">ILUMI_06350</name>
</gene>
<reference evidence="1" key="1">
    <citation type="submission" date="2019-08" db="EMBL/GenBank/DDBJ databases">
        <title>The genome of the North American firefly Photinus pyralis.</title>
        <authorList>
            <consortium name="Photinus pyralis genome working group"/>
            <person name="Fallon T.R."/>
            <person name="Sander Lower S.E."/>
            <person name="Weng J.-K."/>
        </authorList>
    </citation>
    <scope>NUCLEOTIDE SEQUENCE</scope>
    <source>
        <strain evidence="1">TRF0915ILg1</strain>
        <tissue evidence="1">Whole body</tissue>
    </source>
</reference>
<protein>
    <submittedName>
        <fullName evidence="1">Uncharacterized protein</fullName>
    </submittedName>
</protein>
<organism evidence="1 2">
    <name type="scientific">Ignelater luminosus</name>
    <name type="common">Cucubano</name>
    <name type="synonym">Pyrophorus luminosus</name>
    <dbReference type="NCBI Taxonomy" id="2038154"/>
    <lineage>
        <taxon>Eukaryota</taxon>
        <taxon>Metazoa</taxon>
        <taxon>Ecdysozoa</taxon>
        <taxon>Arthropoda</taxon>
        <taxon>Hexapoda</taxon>
        <taxon>Insecta</taxon>
        <taxon>Pterygota</taxon>
        <taxon>Neoptera</taxon>
        <taxon>Endopterygota</taxon>
        <taxon>Coleoptera</taxon>
        <taxon>Polyphaga</taxon>
        <taxon>Elateriformia</taxon>
        <taxon>Elateroidea</taxon>
        <taxon>Elateridae</taxon>
        <taxon>Agrypninae</taxon>
        <taxon>Pyrophorini</taxon>
        <taxon>Ignelater</taxon>
    </lineage>
</organism>
<evidence type="ECO:0000313" key="1">
    <source>
        <dbReference type="EMBL" id="KAF2899840.1"/>
    </source>
</evidence>
<dbReference type="AlphaFoldDB" id="A0A8K0D5G3"/>
<accession>A0A8K0D5G3</accession>
<evidence type="ECO:0000313" key="2">
    <source>
        <dbReference type="Proteomes" id="UP000801492"/>
    </source>
</evidence>
<dbReference type="OrthoDB" id="6617263at2759"/>
<comment type="caution">
    <text evidence="1">The sequence shown here is derived from an EMBL/GenBank/DDBJ whole genome shotgun (WGS) entry which is preliminary data.</text>
</comment>
<proteinExistence type="predicted"/>